<organism evidence="2 3">
    <name type="scientific">Candidatus Mediterraneibacter tabaqchaliae</name>
    <dbReference type="NCBI Taxonomy" id="2838689"/>
    <lineage>
        <taxon>Bacteria</taxon>
        <taxon>Bacillati</taxon>
        <taxon>Bacillota</taxon>
        <taxon>Clostridia</taxon>
        <taxon>Lachnospirales</taxon>
        <taxon>Lachnospiraceae</taxon>
        <taxon>Mediterraneibacter</taxon>
    </lineage>
</organism>
<proteinExistence type="predicted"/>
<accession>A0A9D2R903</accession>
<dbReference type="EMBL" id="DWUV01000198">
    <property type="protein sequence ID" value="HJD34936.1"/>
    <property type="molecule type" value="Genomic_DNA"/>
</dbReference>
<feature type="domain" description="N-acetyltransferase" evidence="1">
    <location>
        <begin position="2"/>
        <end position="149"/>
    </location>
</feature>
<dbReference type="InterPro" id="IPR052777">
    <property type="entry name" value="Acetyltransferase_Enz"/>
</dbReference>
<evidence type="ECO:0000259" key="1">
    <source>
        <dbReference type="PROSITE" id="PS51186"/>
    </source>
</evidence>
<name>A0A9D2R903_9FIRM</name>
<dbReference type="Gene3D" id="3.40.630.30">
    <property type="match status" value="1"/>
</dbReference>
<dbReference type="GO" id="GO:0016747">
    <property type="term" value="F:acyltransferase activity, transferring groups other than amino-acyl groups"/>
    <property type="evidence" value="ECO:0007669"/>
    <property type="project" value="InterPro"/>
</dbReference>
<dbReference type="PANTHER" id="PTHR43305">
    <property type="entry name" value="FAMILY N-ACETYLTRANSFERASE, PUTATIVE (AFU_ORTHOLOGUE AFUA_2G01380)-RELATED"/>
    <property type="match status" value="1"/>
</dbReference>
<dbReference type="PROSITE" id="PS51186">
    <property type="entry name" value="GNAT"/>
    <property type="match status" value="1"/>
</dbReference>
<dbReference type="InterPro" id="IPR000182">
    <property type="entry name" value="GNAT_dom"/>
</dbReference>
<sequence>MYPIQRFDEIYTKQVISFLRSCLPESGRKLDLEEKHKSCLDIRHCFDAFWIMLDGEEIIGTVALKRMDERCCELKFLYLYKRFQGKRLGRKLLETVIREAAHRGYREMYLDTLSTSVRALALYEKAGFVRTERYNENYDADIFMVLKIDRQ</sequence>
<gene>
    <name evidence="2" type="ORF">H9911_10410</name>
</gene>
<dbReference type="PANTHER" id="PTHR43305:SF1">
    <property type="entry name" value="FAMILY N-ACETYLTRANSFERASE, PUTATIVE (AFU_ORTHOLOGUE AFUA_2G01380)-RELATED"/>
    <property type="match status" value="1"/>
</dbReference>
<protein>
    <submittedName>
        <fullName evidence="2">GNAT family N-acetyltransferase</fullName>
    </submittedName>
</protein>
<reference evidence="2" key="2">
    <citation type="submission" date="2021-04" db="EMBL/GenBank/DDBJ databases">
        <authorList>
            <person name="Gilroy R."/>
        </authorList>
    </citation>
    <scope>NUCLEOTIDE SEQUENCE</scope>
    <source>
        <strain evidence="2">ChiGjej3B3-11674</strain>
    </source>
</reference>
<dbReference type="InterPro" id="IPR016181">
    <property type="entry name" value="Acyl_CoA_acyltransferase"/>
</dbReference>
<dbReference type="SUPFAM" id="SSF55729">
    <property type="entry name" value="Acyl-CoA N-acyltransferases (Nat)"/>
    <property type="match status" value="1"/>
</dbReference>
<dbReference type="CDD" id="cd04301">
    <property type="entry name" value="NAT_SF"/>
    <property type="match status" value="1"/>
</dbReference>
<comment type="caution">
    <text evidence="2">The sequence shown here is derived from an EMBL/GenBank/DDBJ whole genome shotgun (WGS) entry which is preliminary data.</text>
</comment>
<dbReference type="Pfam" id="PF00583">
    <property type="entry name" value="Acetyltransf_1"/>
    <property type="match status" value="1"/>
</dbReference>
<evidence type="ECO:0000313" key="2">
    <source>
        <dbReference type="EMBL" id="HJD34936.1"/>
    </source>
</evidence>
<reference evidence="2" key="1">
    <citation type="journal article" date="2021" name="PeerJ">
        <title>Extensive microbial diversity within the chicken gut microbiome revealed by metagenomics and culture.</title>
        <authorList>
            <person name="Gilroy R."/>
            <person name="Ravi A."/>
            <person name="Getino M."/>
            <person name="Pursley I."/>
            <person name="Horton D.L."/>
            <person name="Alikhan N.F."/>
            <person name="Baker D."/>
            <person name="Gharbi K."/>
            <person name="Hall N."/>
            <person name="Watson M."/>
            <person name="Adriaenssens E.M."/>
            <person name="Foster-Nyarko E."/>
            <person name="Jarju S."/>
            <person name="Secka A."/>
            <person name="Antonio M."/>
            <person name="Oren A."/>
            <person name="Chaudhuri R.R."/>
            <person name="La Ragione R."/>
            <person name="Hildebrand F."/>
            <person name="Pallen M.J."/>
        </authorList>
    </citation>
    <scope>NUCLEOTIDE SEQUENCE</scope>
    <source>
        <strain evidence="2">ChiGjej3B3-11674</strain>
    </source>
</reference>
<dbReference type="AlphaFoldDB" id="A0A9D2R903"/>
<evidence type="ECO:0000313" key="3">
    <source>
        <dbReference type="Proteomes" id="UP000823897"/>
    </source>
</evidence>
<dbReference type="Proteomes" id="UP000823897">
    <property type="component" value="Unassembled WGS sequence"/>
</dbReference>